<proteinExistence type="predicted"/>
<reference evidence="3" key="1">
    <citation type="journal article" date="2019" name="Int. J. Syst. Evol. Microbiol.">
        <title>The Global Catalogue of Microorganisms (GCM) 10K type strain sequencing project: providing services to taxonomists for standard genome sequencing and annotation.</title>
        <authorList>
            <consortium name="The Broad Institute Genomics Platform"/>
            <consortium name="The Broad Institute Genome Sequencing Center for Infectious Disease"/>
            <person name="Wu L."/>
            <person name="Ma J."/>
        </authorList>
    </citation>
    <scope>NUCLEOTIDE SEQUENCE [LARGE SCALE GENOMIC DNA]</scope>
    <source>
        <strain evidence="3">JCM 18077</strain>
    </source>
</reference>
<evidence type="ECO:0000313" key="2">
    <source>
        <dbReference type="EMBL" id="GAA4743670.1"/>
    </source>
</evidence>
<protein>
    <recommendedName>
        <fullName evidence="4">SdpI family protein</fullName>
    </recommendedName>
</protein>
<feature type="transmembrane region" description="Helical" evidence="1">
    <location>
        <begin position="52"/>
        <end position="72"/>
    </location>
</feature>
<evidence type="ECO:0000313" key="3">
    <source>
        <dbReference type="Proteomes" id="UP001500822"/>
    </source>
</evidence>
<feature type="transmembrane region" description="Helical" evidence="1">
    <location>
        <begin position="79"/>
        <end position="100"/>
    </location>
</feature>
<gene>
    <name evidence="2" type="ORF">GCM10023217_10600</name>
</gene>
<dbReference type="InterPro" id="IPR025962">
    <property type="entry name" value="SdpI/YhfL"/>
</dbReference>
<evidence type="ECO:0008006" key="4">
    <source>
        <dbReference type="Google" id="ProtNLM"/>
    </source>
</evidence>
<name>A0ABP8Z1D8_9ACTN</name>
<dbReference type="EMBL" id="BAABIE010000003">
    <property type="protein sequence ID" value="GAA4743670.1"/>
    <property type="molecule type" value="Genomic_DNA"/>
</dbReference>
<accession>A0ABP8Z1D8</accession>
<keyword evidence="1" id="KW-0472">Membrane</keyword>
<keyword evidence="1" id="KW-0812">Transmembrane</keyword>
<keyword evidence="1" id="KW-1133">Transmembrane helix</keyword>
<organism evidence="2 3">
    <name type="scientific">Gordonia alkaliphila</name>
    <dbReference type="NCBI Taxonomy" id="1053547"/>
    <lineage>
        <taxon>Bacteria</taxon>
        <taxon>Bacillati</taxon>
        <taxon>Actinomycetota</taxon>
        <taxon>Actinomycetes</taxon>
        <taxon>Mycobacteriales</taxon>
        <taxon>Gordoniaceae</taxon>
        <taxon>Gordonia</taxon>
    </lineage>
</organism>
<comment type="caution">
    <text evidence="2">The sequence shown here is derived from an EMBL/GenBank/DDBJ whole genome shotgun (WGS) entry which is preliminary data.</text>
</comment>
<dbReference type="Proteomes" id="UP001500822">
    <property type="component" value="Unassembled WGS sequence"/>
</dbReference>
<keyword evidence="3" id="KW-1185">Reference proteome</keyword>
<evidence type="ECO:0000256" key="1">
    <source>
        <dbReference type="SAM" id="Phobius"/>
    </source>
</evidence>
<sequence length="173" mass="16862">MIVAVLAFALAALWIVVGAAGLAQKLPGNRWVGVRTPETIRSERAWVLAHRVAAPGFLGGGVAAALGGALALVNSWGFLYALGGILLGLLAISVVSGVAVRAAETVAEPVESSGCSSDCCSSTPDDAAAPDAAGEAAAAADCGESSCGSCALSGMCLPQSEAASSESGSTSGR</sequence>
<dbReference type="Pfam" id="PF13630">
    <property type="entry name" value="SdpI"/>
    <property type="match status" value="1"/>
</dbReference>